<name>A0A9W5LM27_9BACI</name>
<accession>A0A9W5LM27</accession>
<gene>
    <name evidence="1" type="ORF">BSI_06250</name>
</gene>
<dbReference type="AlphaFoldDB" id="A0A9W5LM27"/>
<reference evidence="1 2" key="1">
    <citation type="journal article" date="2014" name="Syst. Appl. Microbiol.">
        <title>Genomic insights into the taxonomic status of the three subspecies of Bacillus subtilis.</title>
        <authorList>
            <person name="Yi H."/>
            <person name="Chun J."/>
            <person name="Cha C.J."/>
        </authorList>
    </citation>
    <scope>NUCLEOTIDE SEQUENCE [LARGE SCALE GENOMIC DNA]</scope>
    <source>
        <strain evidence="1 2">KCTC 13429</strain>
    </source>
</reference>
<organism evidence="1 2">
    <name type="scientific">Bacillus inaquosorum KCTC 13429</name>
    <dbReference type="NCBI Taxonomy" id="1236548"/>
    <lineage>
        <taxon>Bacteria</taxon>
        <taxon>Bacillati</taxon>
        <taxon>Bacillota</taxon>
        <taxon>Bacilli</taxon>
        <taxon>Bacillales</taxon>
        <taxon>Bacillaceae</taxon>
        <taxon>Bacillus</taxon>
    </lineage>
</organism>
<evidence type="ECO:0000313" key="2">
    <source>
        <dbReference type="Proteomes" id="UP000011182"/>
    </source>
</evidence>
<proteinExistence type="predicted"/>
<dbReference type="EMBL" id="AMXN01000001">
    <property type="protein sequence ID" value="ELS63234.1"/>
    <property type="molecule type" value="Genomic_DNA"/>
</dbReference>
<sequence length="52" mass="6035">MQKKIALTNEKEDFIISISDISFIDTRNEVTTCQSNVRRKWISLPIQPIILS</sequence>
<comment type="caution">
    <text evidence="1">The sequence shown here is derived from an EMBL/GenBank/DDBJ whole genome shotgun (WGS) entry which is preliminary data.</text>
</comment>
<dbReference type="Proteomes" id="UP000011182">
    <property type="component" value="Unassembled WGS sequence"/>
</dbReference>
<keyword evidence="2" id="KW-1185">Reference proteome</keyword>
<protein>
    <submittedName>
        <fullName evidence="1">Uncharacterized protein</fullName>
    </submittedName>
</protein>
<evidence type="ECO:0000313" key="1">
    <source>
        <dbReference type="EMBL" id="ELS63234.1"/>
    </source>
</evidence>